<dbReference type="EMBL" id="JAWCUA010000009">
    <property type="protein sequence ID" value="MDU0113680.1"/>
    <property type="molecule type" value="Genomic_DNA"/>
</dbReference>
<feature type="transmembrane region" description="Helical" evidence="7">
    <location>
        <begin position="39"/>
        <end position="62"/>
    </location>
</feature>
<comment type="caution">
    <text evidence="8">The sequence shown here is derived from an EMBL/GenBank/DDBJ whole genome shotgun (WGS) entry which is preliminary data.</text>
</comment>
<evidence type="ECO:0000313" key="9">
    <source>
        <dbReference type="Proteomes" id="UP001257914"/>
    </source>
</evidence>
<evidence type="ECO:0000256" key="2">
    <source>
        <dbReference type="ARBA" id="ARBA00009784"/>
    </source>
</evidence>
<evidence type="ECO:0000256" key="5">
    <source>
        <dbReference type="ARBA" id="ARBA00022989"/>
    </source>
</evidence>
<gene>
    <name evidence="8" type="ORF">RT723_11855</name>
</gene>
<dbReference type="PANTHER" id="PTHR33508:SF1">
    <property type="entry name" value="UPF0056 MEMBRANE PROTEIN YHCE"/>
    <property type="match status" value="1"/>
</dbReference>
<organism evidence="8 9">
    <name type="scientific">Psychrosphaera aquimarina</name>
    <dbReference type="NCBI Taxonomy" id="2044854"/>
    <lineage>
        <taxon>Bacteria</taxon>
        <taxon>Pseudomonadati</taxon>
        <taxon>Pseudomonadota</taxon>
        <taxon>Gammaproteobacteria</taxon>
        <taxon>Alteromonadales</taxon>
        <taxon>Pseudoalteromonadaceae</taxon>
        <taxon>Psychrosphaera</taxon>
    </lineage>
</organism>
<dbReference type="PANTHER" id="PTHR33508">
    <property type="entry name" value="UPF0056 MEMBRANE PROTEIN YHCE"/>
    <property type="match status" value="1"/>
</dbReference>
<comment type="subcellular location">
    <subcellularLocation>
        <location evidence="1 7">Cell membrane</location>
        <topology evidence="1 7">Multi-pass membrane protein</topology>
    </subcellularLocation>
</comment>
<keyword evidence="5 7" id="KW-1133">Transmembrane helix</keyword>
<evidence type="ECO:0000256" key="6">
    <source>
        <dbReference type="ARBA" id="ARBA00023136"/>
    </source>
</evidence>
<reference evidence="8 9" key="1">
    <citation type="submission" date="2023-10" db="EMBL/GenBank/DDBJ databases">
        <title>Psychrosphaera aquimaarina strain SW33 isolated from seawater.</title>
        <authorList>
            <person name="Bayburt H."/>
            <person name="Kim J.M."/>
            <person name="Choi B.J."/>
            <person name="Jeon C.O."/>
        </authorList>
    </citation>
    <scope>NUCLEOTIDE SEQUENCE [LARGE SCALE GENOMIC DNA]</scope>
    <source>
        <strain evidence="8 9">KCTC 52743</strain>
    </source>
</reference>
<name>A0ABU3R1X6_9GAMM</name>
<keyword evidence="9" id="KW-1185">Reference proteome</keyword>
<sequence length="85" mass="9379">MIDLIATFIFFFAVIDPIGTVPVFIAVTQQHDAKTRRRIALLATLASASILLFFVVAGKFILTAMKIPLPTFKYCMGIFIAVCKP</sequence>
<comment type="caution">
    <text evidence="7">Lacks conserved residue(s) required for the propagation of feature annotation.</text>
</comment>
<evidence type="ECO:0000256" key="1">
    <source>
        <dbReference type="ARBA" id="ARBA00004651"/>
    </source>
</evidence>
<dbReference type="InterPro" id="IPR002771">
    <property type="entry name" value="Multi_antbiot-R_MarC"/>
</dbReference>
<keyword evidence="3" id="KW-1003">Cell membrane</keyword>
<dbReference type="RefSeq" id="WP_315947301.1">
    <property type="nucleotide sequence ID" value="NZ_JAWCUA010000009.1"/>
</dbReference>
<dbReference type="Pfam" id="PF01914">
    <property type="entry name" value="MarC"/>
    <property type="match status" value="1"/>
</dbReference>
<keyword evidence="6 7" id="KW-0472">Membrane</keyword>
<protein>
    <recommendedName>
        <fullName evidence="7">UPF0056 membrane protein</fullName>
    </recommendedName>
</protein>
<feature type="transmembrane region" description="Helical" evidence="7">
    <location>
        <begin position="6"/>
        <end position="27"/>
    </location>
</feature>
<keyword evidence="4 7" id="KW-0812">Transmembrane</keyword>
<comment type="similarity">
    <text evidence="2 7">Belongs to the UPF0056 (MarC) family.</text>
</comment>
<evidence type="ECO:0000256" key="7">
    <source>
        <dbReference type="RuleBase" id="RU362048"/>
    </source>
</evidence>
<proteinExistence type="inferred from homology"/>
<evidence type="ECO:0000313" key="8">
    <source>
        <dbReference type="EMBL" id="MDU0113680.1"/>
    </source>
</evidence>
<dbReference type="Proteomes" id="UP001257914">
    <property type="component" value="Unassembled WGS sequence"/>
</dbReference>
<evidence type="ECO:0000256" key="4">
    <source>
        <dbReference type="ARBA" id="ARBA00022692"/>
    </source>
</evidence>
<evidence type="ECO:0000256" key="3">
    <source>
        <dbReference type="ARBA" id="ARBA00022475"/>
    </source>
</evidence>
<accession>A0ABU3R1X6</accession>